<feature type="region of interest" description="Disordered" evidence="1">
    <location>
        <begin position="153"/>
        <end position="191"/>
    </location>
</feature>
<protein>
    <submittedName>
        <fullName evidence="2">Minor structural protein</fullName>
    </submittedName>
</protein>
<organism evidence="2">
    <name type="scientific">Siphoviridae sp. ctt8434</name>
    <dbReference type="NCBI Taxonomy" id="2825703"/>
    <lineage>
        <taxon>Viruses</taxon>
        <taxon>Duplodnaviria</taxon>
        <taxon>Heunggongvirae</taxon>
        <taxon>Uroviricota</taxon>
        <taxon>Caudoviricetes</taxon>
    </lineage>
</organism>
<dbReference type="Pfam" id="PF06810">
    <property type="entry name" value="Phage_scaffold"/>
    <property type="match status" value="1"/>
</dbReference>
<reference evidence="2" key="1">
    <citation type="journal article" date="2021" name="Proc. Natl. Acad. Sci. U.S.A.">
        <title>A Catalog of Tens of Thousands of Viruses from Human Metagenomes Reveals Hidden Associations with Chronic Diseases.</title>
        <authorList>
            <person name="Tisza M.J."/>
            <person name="Buck C.B."/>
        </authorList>
    </citation>
    <scope>NUCLEOTIDE SEQUENCE</scope>
    <source>
        <strain evidence="2">Ctt8434</strain>
    </source>
</reference>
<proteinExistence type="predicted"/>
<feature type="compositionally biased region" description="Polar residues" evidence="1">
    <location>
        <begin position="161"/>
        <end position="171"/>
    </location>
</feature>
<evidence type="ECO:0000313" key="2">
    <source>
        <dbReference type="EMBL" id="DAF88317.1"/>
    </source>
</evidence>
<feature type="compositionally biased region" description="Basic and acidic residues" evidence="1">
    <location>
        <begin position="177"/>
        <end position="191"/>
    </location>
</feature>
<dbReference type="InterPro" id="IPR009636">
    <property type="entry name" value="SCAF"/>
</dbReference>
<accession>A0A8S5U1K1</accession>
<sequence length="191" mass="21389">MKDFLENLEIGENKVKLSQEEIKSILAEHGKSVKTETEKVENNMRKENGDLKATIDDLKEQINKAPKSDEIESLKSKIAEYETNETKRIEAEKQKALDDSLTTNILNAIGDKKFVNDYTKNAIINDIKSSLKDSNNVGKSAKDLFEELTKDKEGIFDNPNKGVSTPPTGDVNTGLAKENHDRELLGLEPKK</sequence>
<name>A0A8S5U1K1_9CAUD</name>
<dbReference type="GO" id="GO:0019069">
    <property type="term" value="P:viral capsid assembly"/>
    <property type="evidence" value="ECO:0007669"/>
    <property type="project" value="InterPro"/>
</dbReference>
<evidence type="ECO:0000256" key="1">
    <source>
        <dbReference type="SAM" id="MobiDB-lite"/>
    </source>
</evidence>
<dbReference type="EMBL" id="BK015983">
    <property type="protein sequence ID" value="DAF88317.1"/>
    <property type="molecule type" value="Genomic_DNA"/>
</dbReference>